<dbReference type="KEGG" id="opr:Ocepr_2220"/>
<evidence type="ECO:0000259" key="1">
    <source>
        <dbReference type="Pfam" id="PF01936"/>
    </source>
</evidence>
<gene>
    <name evidence="2" type="ordered locus">Ocepr_2220</name>
</gene>
<dbReference type="OrthoDB" id="9809421at2"/>
<dbReference type="PANTHER" id="PTHR35458:SF8">
    <property type="entry name" value="SLR0650 PROTEIN"/>
    <property type="match status" value="1"/>
</dbReference>
<accession>E4UAG3</accession>
<dbReference type="HOGENOM" id="CLU_076076_0_1_0"/>
<evidence type="ECO:0000313" key="2">
    <source>
        <dbReference type="EMBL" id="ADR37668.1"/>
    </source>
</evidence>
<sequence length="242" mass="27444" precursor="true">MSVHPPAALAAGAGPPQKRPLRCYTDSVSRLIVYVDGFNFYYGAVKQTPYKWLNFNKLFKILFPKDDLVLVRYFTARVKNNPLNPGQRERQGTYLRALRTLPDFEIHEGFFLSHPVNMPVAPPGTGFARVLKFEEKGSDVNLATYLMLDAIEDRFDTAVVVSHDSDLALPIQIVNERLGKPVGVVGYDPRFQRKYGKRPRTSKSLRKVAAFYKTLRESAFKRAQFPDVVQSQDGPLHKPSGW</sequence>
<dbReference type="InterPro" id="IPR047140">
    <property type="entry name" value="LabA"/>
</dbReference>
<reference evidence="2 3" key="2">
    <citation type="journal article" date="2011" name="Stand. Genomic Sci.">
        <title>Complete genome sequence of Oceanithermus profundus type strain (506).</title>
        <authorList>
            <person name="Pati A."/>
            <person name="Zhang X."/>
            <person name="Lapidus A."/>
            <person name="Nolan M."/>
            <person name="Lucas S."/>
            <person name="Del Rio T.G."/>
            <person name="Tice H."/>
            <person name="Cheng J.F."/>
            <person name="Tapia R."/>
            <person name="Han C."/>
            <person name="Goodwin L."/>
            <person name="Pitluck S."/>
            <person name="Liolios K."/>
            <person name="Pagani I."/>
            <person name="Ivanova N."/>
            <person name="Mavromatis K."/>
            <person name="Chen A."/>
            <person name="Palaniappan K."/>
            <person name="Hauser L."/>
            <person name="Jeffries C.D."/>
            <person name="Brambilla E.M."/>
            <person name="Rohl A."/>
            <person name="Mwirichia R."/>
            <person name="Rohde M."/>
            <person name="Tindall B.J."/>
            <person name="Sikorski J."/>
            <person name="Wirth R."/>
            <person name="Goker M."/>
            <person name="Woyke T."/>
            <person name="Detter J.C."/>
            <person name="Bristow J."/>
            <person name="Eisen J.A."/>
            <person name="Markowitz V."/>
            <person name="Hugenholtz P."/>
            <person name="Kyrpides N.C."/>
            <person name="Klenk H.P."/>
            <person name="Land M."/>
        </authorList>
    </citation>
    <scope>NUCLEOTIDE SEQUENCE [LARGE SCALE GENOMIC DNA]</scope>
    <source>
        <strain evidence="3">DSM 14977 / NBRC 100410 / VKM B-2274 / 506</strain>
    </source>
</reference>
<protein>
    <recommendedName>
        <fullName evidence="1">NYN domain-containing protein</fullName>
    </recommendedName>
</protein>
<dbReference type="InterPro" id="IPR021139">
    <property type="entry name" value="NYN"/>
</dbReference>
<name>E4UAG3_OCEP5</name>
<dbReference type="Pfam" id="PF01936">
    <property type="entry name" value="NYN"/>
    <property type="match status" value="1"/>
</dbReference>
<dbReference type="EMBL" id="CP002361">
    <property type="protein sequence ID" value="ADR37668.1"/>
    <property type="molecule type" value="Genomic_DNA"/>
</dbReference>
<dbReference type="CDD" id="cd18722">
    <property type="entry name" value="PIN_NicB-like"/>
    <property type="match status" value="1"/>
</dbReference>
<dbReference type="AlphaFoldDB" id="E4UAG3"/>
<feature type="domain" description="NYN" evidence="1">
    <location>
        <begin position="30"/>
        <end position="209"/>
    </location>
</feature>
<dbReference type="GO" id="GO:0004540">
    <property type="term" value="F:RNA nuclease activity"/>
    <property type="evidence" value="ECO:0007669"/>
    <property type="project" value="InterPro"/>
</dbReference>
<keyword evidence="3" id="KW-1185">Reference proteome</keyword>
<dbReference type="Gene3D" id="3.40.50.1010">
    <property type="entry name" value="5'-nuclease"/>
    <property type="match status" value="1"/>
</dbReference>
<proteinExistence type="predicted"/>
<reference evidence="3" key="1">
    <citation type="submission" date="2010-11" db="EMBL/GenBank/DDBJ databases">
        <title>The complete sequence of chromosome of Oceanithermus profundus DSM 14977.</title>
        <authorList>
            <consortium name="US DOE Joint Genome Institute (JGI-PGF)"/>
            <person name="Lucas S."/>
            <person name="Copeland A."/>
            <person name="Lapidus A."/>
            <person name="Bruce D."/>
            <person name="Goodwin L."/>
            <person name="Pitluck S."/>
            <person name="Kyrpides N."/>
            <person name="Mavromatis K."/>
            <person name="Pagani I."/>
            <person name="Ivanova N."/>
            <person name="Zhang X."/>
            <person name="Brettin T."/>
            <person name="Detter J.C."/>
            <person name="Tapia R."/>
            <person name="Han C."/>
            <person name="Land M."/>
            <person name="Hauser L."/>
            <person name="Markowitz V."/>
            <person name="Cheng J.-F."/>
            <person name="Hugenholtz P."/>
            <person name="Woyke T."/>
            <person name="Wu D."/>
            <person name="Tindall B."/>
            <person name="Faehnrich R."/>
            <person name="Brambilla E."/>
            <person name="Klenk H.-P."/>
            <person name="Eisen J.A."/>
        </authorList>
    </citation>
    <scope>NUCLEOTIDE SEQUENCE [LARGE SCALE GENOMIC DNA]</scope>
    <source>
        <strain evidence="3">DSM 14977 / NBRC 100410 / VKM B-2274 / 506</strain>
    </source>
</reference>
<dbReference type="eggNOG" id="COG1432">
    <property type="taxonomic scope" value="Bacteria"/>
</dbReference>
<dbReference type="PANTHER" id="PTHR35458">
    <property type="entry name" value="SLR0755 PROTEIN"/>
    <property type="match status" value="1"/>
</dbReference>
<evidence type="ECO:0000313" key="3">
    <source>
        <dbReference type="Proteomes" id="UP000008722"/>
    </source>
</evidence>
<dbReference type="Proteomes" id="UP000008722">
    <property type="component" value="Chromosome"/>
</dbReference>
<organism evidence="2 3">
    <name type="scientific">Oceanithermus profundus (strain DSM 14977 / NBRC 100410 / VKM B-2274 / 506)</name>
    <dbReference type="NCBI Taxonomy" id="670487"/>
    <lineage>
        <taxon>Bacteria</taxon>
        <taxon>Thermotogati</taxon>
        <taxon>Deinococcota</taxon>
        <taxon>Deinococci</taxon>
        <taxon>Thermales</taxon>
        <taxon>Thermaceae</taxon>
        <taxon>Oceanithermus</taxon>
    </lineage>
</organism>